<dbReference type="PANTHER" id="PTHR12608:SF1">
    <property type="entry name" value="TRANSMEMBRANE PROTEIN 165"/>
    <property type="match status" value="1"/>
</dbReference>
<gene>
    <name evidence="7" type="primary">GDT1</name>
    <name evidence="7" type="ORF">K7432_006966</name>
</gene>
<keyword evidence="5 6" id="KW-0472">Membrane</keyword>
<accession>A0ABR2WU71</accession>
<evidence type="ECO:0000313" key="8">
    <source>
        <dbReference type="Proteomes" id="UP001479436"/>
    </source>
</evidence>
<keyword evidence="8" id="KW-1185">Reference proteome</keyword>
<evidence type="ECO:0000313" key="7">
    <source>
        <dbReference type="EMBL" id="KAK9765031.1"/>
    </source>
</evidence>
<evidence type="ECO:0000256" key="5">
    <source>
        <dbReference type="ARBA" id="ARBA00023136"/>
    </source>
</evidence>
<comment type="subcellular location">
    <subcellularLocation>
        <location evidence="1 6">Membrane</location>
        <topology evidence="1 6">Multi-pass membrane protein</topology>
    </subcellularLocation>
</comment>
<feature type="transmembrane region" description="Helical" evidence="6">
    <location>
        <begin position="144"/>
        <end position="163"/>
    </location>
</feature>
<organism evidence="7 8">
    <name type="scientific">Basidiobolus ranarum</name>
    <dbReference type="NCBI Taxonomy" id="34480"/>
    <lineage>
        <taxon>Eukaryota</taxon>
        <taxon>Fungi</taxon>
        <taxon>Fungi incertae sedis</taxon>
        <taxon>Zoopagomycota</taxon>
        <taxon>Entomophthoromycotina</taxon>
        <taxon>Basidiobolomycetes</taxon>
        <taxon>Basidiobolales</taxon>
        <taxon>Basidiobolaceae</taxon>
        <taxon>Basidiobolus</taxon>
    </lineage>
</organism>
<feature type="transmembrane region" description="Helical" evidence="6">
    <location>
        <begin position="250"/>
        <end position="271"/>
    </location>
</feature>
<dbReference type="PANTHER" id="PTHR12608">
    <property type="entry name" value="TRANSMEMBRANE PROTEIN HTP-1 RELATED"/>
    <property type="match status" value="1"/>
</dbReference>
<dbReference type="Pfam" id="PF01169">
    <property type="entry name" value="GDT1"/>
    <property type="match status" value="2"/>
</dbReference>
<keyword evidence="3 6" id="KW-0812">Transmembrane</keyword>
<evidence type="ECO:0000256" key="4">
    <source>
        <dbReference type="ARBA" id="ARBA00022989"/>
    </source>
</evidence>
<keyword evidence="4 6" id="KW-1133">Transmembrane helix</keyword>
<feature type="signal peptide" evidence="6">
    <location>
        <begin position="1"/>
        <end position="22"/>
    </location>
</feature>
<dbReference type="InterPro" id="IPR049555">
    <property type="entry name" value="GDT1-like_CS"/>
</dbReference>
<evidence type="ECO:0000256" key="1">
    <source>
        <dbReference type="ARBA" id="ARBA00004141"/>
    </source>
</evidence>
<feature type="transmembrane region" description="Helical" evidence="6">
    <location>
        <begin position="283"/>
        <end position="301"/>
    </location>
</feature>
<dbReference type="PROSITE" id="PS01214">
    <property type="entry name" value="UPF0016"/>
    <property type="match status" value="1"/>
</dbReference>
<evidence type="ECO:0000256" key="3">
    <source>
        <dbReference type="ARBA" id="ARBA00022692"/>
    </source>
</evidence>
<feature type="transmembrane region" description="Helical" evidence="6">
    <location>
        <begin position="83"/>
        <end position="106"/>
    </location>
</feature>
<keyword evidence="6" id="KW-0732">Signal</keyword>
<name>A0ABR2WU71_9FUNG</name>
<protein>
    <recommendedName>
        <fullName evidence="6">GDT1 family protein</fullName>
    </recommendedName>
</protein>
<evidence type="ECO:0000256" key="2">
    <source>
        <dbReference type="ARBA" id="ARBA00009190"/>
    </source>
</evidence>
<dbReference type="InterPro" id="IPR001727">
    <property type="entry name" value="GDT1-like"/>
</dbReference>
<feature type="chain" id="PRO_5045011351" description="GDT1 family protein" evidence="6">
    <location>
        <begin position="23"/>
        <end position="309"/>
    </location>
</feature>
<comment type="similarity">
    <text evidence="2 6">Belongs to the GDT1 family.</text>
</comment>
<feature type="transmembrane region" description="Helical" evidence="6">
    <location>
        <begin position="113"/>
        <end position="138"/>
    </location>
</feature>
<proteinExistence type="inferred from homology"/>
<dbReference type="Proteomes" id="UP001479436">
    <property type="component" value="Unassembled WGS sequence"/>
</dbReference>
<comment type="caution">
    <text evidence="7">The sequence shown here is derived from an EMBL/GenBank/DDBJ whole genome shotgun (WGS) entry which is preliminary data.</text>
</comment>
<reference evidence="7 8" key="1">
    <citation type="submission" date="2023-04" db="EMBL/GenBank/DDBJ databases">
        <title>Genome of Basidiobolus ranarum AG-B5.</title>
        <authorList>
            <person name="Stajich J.E."/>
            <person name="Carter-House D."/>
            <person name="Gryganskyi A."/>
        </authorList>
    </citation>
    <scope>NUCLEOTIDE SEQUENCE [LARGE SCALE GENOMIC DNA]</scope>
    <source>
        <strain evidence="7 8">AG-B5</strain>
    </source>
</reference>
<evidence type="ECO:0000256" key="6">
    <source>
        <dbReference type="RuleBase" id="RU365102"/>
    </source>
</evidence>
<dbReference type="EMBL" id="JASJQH010000327">
    <property type="protein sequence ID" value="KAK9765031.1"/>
    <property type="molecule type" value="Genomic_DNA"/>
</dbReference>
<sequence>MNKPFGWLTLLLVVLFAIQVIAREPPKWQNQNLEEFPGILDEAPPSKLEKDYMDAIFTDQDETVPHSGFDFEYDFDSNDKKSFFLSIVTIIVSEIGDKTFFIAAIMAMSHSRLLIFAAAFSALMIMSIFSAVLGHVVLTVVPKHYVTFMASLLFFAFGVKIMLEAWNMTGNEGQQELEEVTTELEEHKHSEKLNHMEEANEPSKKSSGAAELLQYLLSPTFVQTFVLTFLAEWGDRSQIATIALGASENVFWVCIGTVFGHGLCTAVAVAGGRLLATKISVRTVNLVGSVLFIIFGIIYLYQGVNEQRV</sequence>
<feature type="transmembrane region" description="Helical" evidence="6">
    <location>
        <begin position="212"/>
        <end position="230"/>
    </location>
</feature>